<evidence type="ECO:0000256" key="2">
    <source>
        <dbReference type="ARBA" id="ARBA00023125"/>
    </source>
</evidence>
<dbReference type="Pfam" id="PF12833">
    <property type="entry name" value="HTH_18"/>
    <property type="match status" value="1"/>
</dbReference>
<keyword evidence="1" id="KW-0805">Transcription regulation</keyword>
<dbReference type="PANTHER" id="PTHR47894">
    <property type="entry name" value="HTH-TYPE TRANSCRIPTIONAL REGULATOR GADX"/>
    <property type="match status" value="1"/>
</dbReference>
<name>A0ABZ2LFM4_9BACT</name>
<dbReference type="Pfam" id="PF12625">
    <property type="entry name" value="Arabinose_bd"/>
    <property type="match status" value="1"/>
</dbReference>
<evidence type="ECO:0000259" key="4">
    <source>
        <dbReference type="PROSITE" id="PS01124"/>
    </source>
</evidence>
<organism evidence="5 6">
    <name type="scientific">Pendulispora rubella</name>
    <dbReference type="NCBI Taxonomy" id="2741070"/>
    <lineage>
        <taxon>Bacteria</taxon>
        <taxon>Pseudomonadati</taxon>
        <taxon>Myxococcota</taxon>
        <taxon>Myxococcia</taxon>
        <taxon>Myxococcales</taxon>
        <taxon>Sorangiineae</taxon>
        <taxon>Pendulisporaceae</taxon>
        <taxon>Pendulispora</taxon>
    </lineage>
</organism>
<gene>
    <name evidence="5" type="ORF">LVJ94_21170</name>
</gene>
<dbReference type="PRINTS" id="PR00032">
    <property type="entry name" value="HTHARAC"/>
</dbReference>
<dbReference type="EMBL" id="CP089983">
    <property type="protein sequence ID" value="WXB09727.1"/>
    <property type="molecule type" value="Genomic_DNA"/>
</dbReference>
<evidence type="ECO:0000313" key="5">
    <source>
        <dbReference type="EMBL" id="WXB09727.1"/>
    </source>
</evidence>
<dbReference type="PROSITE" id="PS01124">
    <property type="entry name" value="HTH_ARAC_FAMILY_2"/>
    <property type="match status" value="1"/>
</dbReference>
<sequence length="318" mass="35085">MKRWHVTPEELLSGLDLDTDFLSEPDARLSIAMMETLVERARVLTGEPAIGFFLGLEMRISAHGFLGFAAMSASTLRDAIDLAVQFAPTRTTAVSLRLCVDGRVGSVIVDERTDLGKARDAILIFVLVGLWQVANALTGRELTGNADFAFAKPDYLVKAPHLMSLVRFEQPLNQLVFDTAILDLPLTMADPAALKLAREQLERALDALGTDGRIEARVRNVISKKEGGFRSLEEVASELRFSPRTLKRKLAAQGVAYSTLLEEQQRDKALLLLRASDSSIESVAEQLGYSDVANFTRAFRRWTGMTPAAYRRTTDSRG</sequence>
<dbReference type="Gene3D" id="1.10.10.60">
    <property type="entry name" value="Homeodomain-like"/>
    <property type="match status" value="1"/>
</dbReference>
<proteinExistence type="predicted"/>
<keyword evidence="6" id="KW-1185">Reference proteome</keyword>
<evidence type="ECO:0000256" key="1">
    <source>
        <dbReference type="ARBA" id="ARBA00023015"/>
    </source>
</evidence>
<dbReference type="InterPro" id="IPR020449">
    <property type="entry name" value="Tscrpt_reg_AraC-type_HTH"/>
</dbReference>
<dbReference type="InterPro" id="IPR009057">
    <property type="entry name" value="Homeodomain-like_sf"/>
</dbReference>
<dbReference type="InterPro" id="IPR032687">
    <property type="entry name" value="AraC-type_N"/>
</dbReference>
<evidence type="ECO:0000313" key="6">
    <source>
        <dbReference type="Proteomes" id="UP001374803"/>
    </source>
</evidence>
<dbReference type="SUPFAM" id="SSF46689">
    <property type="entry name" value="Homeodomain-like"/>
    <property type="match status" value="1"/>
</dbReference>
<evidence type="ECO:0000256" key="3">
    <source>
        <dbReference type="ARBA" id="ARBA00023163"/>
    </source>
</evidence>
<feature type="domain" description="HTH araC/xylS-type" evidence="4">
    <location>
        <begin position="212"/>
        <end position="313"/>
    </location>
</feature>
<dbReference type="RefSeq" id="WP_394839400.1">
    <property type="nucleotide sequence ID" value="NZ_CP089929.1"/>
</dbReference>
<dbReference type="PANTHER" id="PTHR47894:SF1">
    <property type="entry name" value="HTH-TYPE TRANSCRIPTIONAL REGULATOR VQSM"/>
    <property type="match status" value="1"/>
</dbReference>
<dbReference type="SMART" id="SM00342">
    <property type="entry name" value="HTH_ARAC"/>
    <property type="match status" value="1"/>
</dbReference>
<dbReference type="InterPro" id="IPR018060">
    <property type="entry name" value="HTH_AraC"/>
</dbReference>
<protein>
    <submittedName>
        <fullName evidence="5">AraC family transcriptional regulator</fullName>
    </submittedName>
</protein>
<keyword evidence="3" id="KW-0804">Transcription</keyword>
<keyword evidence="2" id="KW-0238">DNA-binding</keyword>
<reference evidence="5" key="1">
    <citation type="submission" date="2021-12" db="EMBL/GenBank/DDBJ databases">
        <title>Discovery of the Pendulisporaceae a myxobacterial family with distinct sporulation behavior and unique specialized metabolism.</title>
        <authorList>
            <person name="Garcia R."/>
            <person name="Popoff A."/>
            <person name="Bader C.D."/>
            <person name="Loehr J."/>
            <person name="Walesch S."/>
            <person name="Walt C."/>
            <person name="Boldt J."/>
            <person name="Bunk B."/>
            <person name="Haeckl F.J.F.P.J."/>
            <person name="Gunesch A.P."/>
            <person name="Birkelbach J."/>
            <person name="Nuebel U."/>
            <person name="Pietschmann T."/>
            <person name="Bach T."/>
            <person name="Mueller R."/>
        </authorList>
    </citation>
    <scope>NUCLEOTIDE SEQUENCE</scope>
    <source>
        <strain evidence="5">MSr11367</strain>
    </source>
</reference>
<accession>A0ABZ2LFM4</accession>
<dbReference type="Proteomes" id="UP001374803">
    <property type="component" value="Chromosome"/>
</dbReference>